<evidence type="ECO:0000313" key="1">
    <source>
        <dbReference type="EMBL" id="KAK3849554.1"/>
    </source>
</evidence>
<gene>
    <name evidence="1" type="ORF">Pcinc_043699</name>
</gene>
<dbReference type="AlphaFoldDB" id="A0AAE1EEZ0"/>
<reference evidence="1" key="1">
    <citation type="submission" date="2023-10" db="EMBL/GenBank/DDBJ databases">
        <title>Genome assemblies of two species of porcelain crab, Petrolisthes cinctipes and Petrolisthes manimaculis (Anomura: Porcellanidae).</title>
        <authorList>
            <person name="Angst P."/>
        </authorList>
    </citation>
    <scope>NUCLEOTIDE SEQUENCE</scope>
    <source>
        <strain evidence="1">PB745_01</strain>
        <tissue evidence="1">Gill</tissue>
    </source>
</reference>
<comment type="caution">
    <text evidence="1">The sequence shown here is derived from an EMBL/GenBank/DDBJ whole genome shotgun (WGS) entry which is preliminary data.</text>
</comment>
<sequence length="100" mass="10982">MNTVTAGGSDGYQDSAAQSDTSLCCLTGDEPCIWWRVADSWSTLGYTYMQRTPESSSAVFTTTAIPTAYNTLSYTHRIIVNTIHHARQHIAIHAGNTRVE</sequence>
<accession>A0AAE1EEZ0</accession>
<dbReference type="Proteomes" id="UP001286313">
    <property type="component" value="Unassembled WGS sequence"/>
</dbReference>
<name>A0AAE1EEZ0_PETCI</name>
<proteinExistence type="predicted"/>
<dbReference type="EMBL" id="JAWQEG010008840">
    <property type="protein sequence ID" value="KAK3849554.1"/>
    <property type="molecule type" value="Genomic_DNA"/>
</dbReference>
<evidence type="ECO:0000313" key="2">
    <source>
        <dbReference type="Proteomes" id="UP001286313"/>
    </source>
</evidence>
<keyword evidence="2" id="KW-1185">Reference proteome</keyword>
<organism evidence="1 2">
    <name type="scientific">Petrolisthes cinctipes</name>
    <name type="common">Flat porcelain crab</name>
    <dbReference type="NCBI Taxonomy" id="88211"/>
    <lineage>
        <taxon>Eukaryota</taxon>
        <taxon>Metazoa</taxon>
        <taxon>Ecdysozoa</taxon>
        <taxon>Arthropoda</taxon>
        <taxon>Crustacea</taxon>
        <taxon>Multicrustacea</taxon>
        <taxon>Malacostraca</taxon>
        <taxon>Eumalacostraca</taxon>
        <taxon>Eucarida</taxon>
        <taxon>Decapoda</taxon>
        <taxon>Pleocyemata</taxon>
        <taxon>Anomura</taxon>
        <taxon>Galatheoidea</taxon>
        <taxon>Porcellanidae</taxon>
        <taxon>Petrolisthes</taxon>
    </lineage>
</organism>
<protein>
    <submittedName>
        <fullName evidence="1">Uncharacterized protein</fullName>
    </submittedName>
</protein>